<keyword evidence="1" id="KW-1133">Transmembrane helix</keyword>
<dbReference type="Proteomes" id="UP000271374">
    <property type="component" value="Unassembled WGS sequence"/>
</dbReference>
<feature type="transmembrane region" description="Helical" evidence="1">
    <location>
        <begin position="79"/>
        <end position="101"/>
    </location>
</feature>
<accession>A0A3S0KLS2</accession>
<organism evidence="2 3">
    <name type="scientific">Bacillus yapensis</name>
    <dbReference type="NCBI Taxonomy" id="2492960"/>
    <lineage>
        <taxon>Bacteria</taxon>
        <taxon>Bacillati</taxon>
        <taxon>Bacillota</taxon>
        <taxon>Bacilli</taxon>
        <taxon>Bacillales</taxon>
        <taxon>Bacillaceae</taxon>
        <taxon>Bacillus</taxon>
    </lineage>
</organism>
<gene>
    <name evidence="2" type="ORF">EKG37_14615</name>
</gene>
<dbReference type="Pfam" id="PF04134">
    <property type="entry name" value="DCC1-like"/>
    <property type="match status" value="1"/>
</dbReference>
<keyword evidence="1" id="KW-0812">Transmembrane</keyword>
<dbReference type="EMBL" id="RXNT01000012">
    <property type="protein sequence ID" value="RTR29524.1"/>
    <property type="molecule type" value="Genomic_DNA"/>
</dbReference>
<dbReference type="PANTHER" id="PTHR34290:SF2">
    <property type="entry name" value="OS04G0668800 PROTEIN"/>
    <property type="match status" value="1"/>
</dbReference>
<keyword evidence="3" id="KW-1185">Reference proteome</keyword>
<evidence type="ECO:0000256" key="1">
    <source>
        <dbReference type="SAM" id="Phobius"/>
    </source>
</evidence>
<comment type="caution">
    <text evidence="2">The sequence shown here is derived from an EMBL/GenBank/DDBJ whole genome shotgun (WGS) entry which is preliminary data.</text>
</comment>
<dbReference type="GO" id="GO:0015035">
    <property type="term" value="F:protein-disulfide reductase activity"/>
    <property type="evidence" value="ECO:0007669"/>
    <property type="project" value="InterPro"/>
</dbReference>
<dbReference type="PANTHER" id="PTHR34290">
    <property type="entry name" value="SI:CH73-390P7.2"/>
    <property type="match status" value="1"/>
</dbReference>
<evidence type="ECO:0000313" key="3">
    <source>
        <dbReference type="Proteomes" id="UP000271374"/>
    </source>
</evidence>
<dbReference type="InterPro" id="IPR044691">
    <property type="entry name" value="DCC1_Trx"/>
</dbReference>
<dbReference type="InterPro" id="IPR007263">
    <property type="entry name" value="DCC1-like"/>
</dbReference>
<keyword evidence="1" id="KW-0472">Membrane</keyword>
<dbReference type="OrthoDB" id="9785438at2"/>
<proteinExistence type="predicted"/>
<reference evidence="2 3" key="1">
    <citation type="submission" date="2018-12" db="EMBL/GenBank/DDBJ databases">
        <title>Bacillus yapensis draft genome sequence.</title>
        <authorList>
            <person name="Yu L."/>
            <person name="Xu X."/>
            <person name="Tang X."/>
        </authorList>
    </citation>
    <scope>NUCLEOTIDE SEQUENCE [LARGE SCALE GENOMIC DNA]</scope>
    <source>
        <strain evidence="2 3">XXST-01</strain>
    </source>
</reference>
<evidence type="ECO:0000313" key="2">
    <source>
        <dbReference type="EMBL" id="RTR29524.1"/>
    </source>
</evidence>
<sequence>MNIIALYDRKCSLCQRTKRTFQKLDWNQKIEWISLQEYEGSQFSALELRRELHIILPNGDVLKGFDAVRKLLVKSPPTVLLGLLLYLPFIPLIGHPIYRWIAKNRYRFLKKTCTDGSCSIEEKN</sequence>
<dbReference type="AlphaFoldDB" id="A0A3S0KLS2"/>
<name>A0A3S0KLS2_9BACI</name>
<protein>
    <submittedName>
        <fullName evidence="2">DUF393 domain-containing protein</fullName>
    </submittedName>
</protein>
<dbReference type="RefSeq" id="WP_126409486.1">
    <property type="nucleotide sequence ID" value="NZ_RXNT01000012.1"/>
</dbReference>